<dbReference type="PROSITE" id="PS50042">
    <property type="entry name" value="CNMP_BINDING_3"/>
    <property type="match status" value="1"/>
</dbReference>
<dbReference type="CDD" id="cd00038">
    <property type="entry name" value="CAP_ED"/>
    <property type="match status" value="1"/>
</dbReference>
<gene>
    <name evidence="3" type="ORF">EDE15_1835</name>
</gene>
<evidence type="ECO:0000256" key="1">
    <source>
        <dbReference type="SAM" id="Phobius"/>
    </source>
</evidence>
<dbReference type="InterPro" id="IPR018490">
    <property type="entry name" value="cNMP-bd_dom_sf"/>
</dbReference>
<dbReference type="InterPro" id="IPR000595">
    <property type="entry name" value="cNMP-bd_dom"/>
</dbReference>
<accession>A0A3R9WG07</accession>
<protein>
    <submittedName>
        <fullName evidence="3">Putative membrane protein</fullName>
    </submittedName>
</protein>
<dbReference type="PANTHER" id="PTHR41386:SF1">
    <property type="entry name" value="MEMBRANE PROTEIN"/>
    <property type="match status" value="1"/>
</dbReference>
<dbReference type="SMART" id="SM00100">
    <property type="entry name" value="cNMP"/>
    <property type="match status" value="1"/>
</dbReference>
<dbReference type="PANTHER" id="PTHR41386">
    <property type="entry name" value="INTEGRAL MEMBRANE PROTEIN-RELATED"/>
    <property type="match status" value="1"/>
</dbReference>
<comment type="caution">
    <text evidence="3">The sequence shown here is derived from an EMBL/GenBank/DDBJ whole genome shotgun (WGS) entry which is preliminary data.</text>
</comment>
<name>A0A3R9WG07_9BACT</name>
<dbReference type="Gene3D" id="2.60.120.10">
    <property type="entry name" value="Jelly Rolls"/>
    <property type="match status" value="1"/>
</dbReference>
<dbReference type="AlphaFoldDB" id="A0A3R9WG07"/>
<keyword evidence="4" id="KW-1185">Reference proteome</keyword>
<dbReference type="EMBL" id="RSDW01000001">
    <property type="protein sequence ID" value="RSL16323.1"/>
    <property type="molecule type" value="Genomic_DNA"/>
</dbReference>
<evidence type="ECO:0000313" key="3">
    <source>
        <dbReference type="EMBL" id="RSL16323.1"/>
    </source>
</evidence>
<keyword evidence="1" id="KW-0812">Transmembrane</keyword>
<keyword evidence="1" id="KW-1133">Transmembrane helix</keyword>
<dbReference type="InterPro" id="IPR014710">
    <property type="entry name" value="RmlC-like_jellyroll"/>
</dbReference>
<dbReference type="Pfam" id="PF00027">
    <property type="entry name" value="cNMP_binding"/>
    <property type="match status" value="1"/>
</dbReference>
<evidence type="ECO:0000313" key="4">
    <source>
        <dbReference type="Proteomes" id="UP000269669"/>
    </source>
</evidence>
<dbReference type="SUPFAM" id="SSF51206">
    <property type="entry name" value="cAMP-binding domain-like"/>
    <property type="match status" value="1"/>
</dbReference>
<dbReference type="InterPro" id="IPR010406">
    <property type="entry name" value="DUF1003"/>
</dbReference>
<sequence>MACNPATLKQIPLFALLDDDELAVLAAQVELKHFAPRQRIYKMGEPGNHAYVMMSGKARVTTVDEDHQEVLVDEPCQGEFFGFASMLEQTPHQTTALALEETSCLEISRDDIAVLLQRKPMAGMDMLTVLGRQFHASQQLVRGRANRNVNEVIEEESTVGERIADTVAGFGGSWTFILIFLSALVIYTTANIMLQHKAWDPYPFILLNLFLSMLAAIQAPVIMMSQNRQDKKDRVRGELDYDVNRRAESEIQGLANKLNLLTDKIGDVDDLLREHLKLRNDHQHPA</sequence>
<dbReference type="OrthoDB" id="9795736at2"/>
<feature type="transmembrane region" description="Helical" evidence="1">
    <location>
        <begin position="167"/>
        <end position="190"/>
    </location>
</feature>
<dbReference type="Proteomes" id="UP000269669">
    <property type="component" value="Unassembled WGS sequence"/>
</dbReference>
<evidence type="ECO:0000259" key="2">
    <source>
        <dbReference type="PROSITE" id="PS50042"/>
    </source>
</evidence>
<organism evidence="3 4">
    <name type="scientific">Edaphobacter aggregans</name>
    <dbReference type="NCBI Taxonomy" id="570835"/>
    <lineage>
        <taxon>Bacteria</taxon>
        <taxon>Pseudomonadati</taxon>
        <taxon>Acidobacteriota</taxon>
        <taxon>Terriglobia</taxon>
        <taxon>Terriglobales</taxon>
        <taxon>Acidobacteriaceae</taxon>
        <taxon>Edaphobacter</taxon>
    </lineage>
</organism>
<proteinExistence type="predicted"/>
<feature type="transmembrane region" description="Helical" evidence="1">
    <location>
        <begin position="202"/>
        <end position="224"/>
    </location>
</feature>
<reference evidence="3 4" key="1">
    <citation type="submission" date="2018-12" db="EMBL/GenBank/DDBJ databases">
        <title>Sequencing of bacterial isolates from soil warming experiment in Harvard Forest, Massachusetts, USA.</title>
        <authorList>
            <person name="Deangelis K."/>
        </authorList>
    </citation>
    <scope>NUCLEOTIDE SEQUENCE [LARGE SCALE GENOMIC DNA]</scope>
    <source>
        <strain evidence="3 4">EB153</strain>
    </source>
</reference>
<feature type="domain" description="Cyclic nucleotide-binding" evidence="2">
    <location>
        <begin position="13"/>
        <end position="116"/>
    </location>
</feature>
<keyword evidence="1" id="KW-0472">Membrane</keyword>
<dbReference type="RefSeq" id="WP_125484949.1">
    <property type="nucleotide sequence ID" value="NZ_RSDW01000001.1"/>
</dbReference>
<dbReference type="Pfam" id="PF06210">
    <property type="entry name" value="DUF1003"/>
    <property type="match status" value="1"/>
</dbReference>